<proteinExistence type="predicted"/>
<dbReference type="Proteomes" id="UP001148629">
    <property type="component" value="Unassembled WGS sequence"/>
</dbReference>
<evidence type="ECO:0000313" key="1">
    <source>
        <dbReference type="EMBL" id="KAJ3541936.1"/>
    </source>
</evidence>
<organism evidence="1 2">
    <name type="scientific">Fusarium decemcellulare</name>
    <dbReference type="NCBI Taxonomy" id="57161"/>
    <lineage>
        <taxon>Eukaryota</taxon>
        <taxon>Fungi</taxon>
        <taxon>Dikarya</taxon>
        <taxon>Ascomycota</taxon>
        <taxon>Pezizomycotina</taxon>
        <taxon>Sordariomycetes</taxon>
        <taxon>Hypocreomycetidae</taxon>
        <taxon>Hypocreales</taxon>
        <taxon>Nectriaceae</taxon>
        <taxon>Fusarium</taxon>
        <taxon>Fusarium decemcellulare species complex</taxon>
    </lineage>
</organism>
<protein>
    <submittedName>
        <fullName evidence="1">Uncharacterized protein</fullName>
    </submittedName>
</protein>
<reference evidence="1" key="1">
    <citation type="submission" date="2022-08" db="EMBL/GenBank/DDBJ databases">
        <title>Genome Sequence of Fusarium decemcellulare.</title>
        <authorList>
            <person name="Buettner E."/>
        </authorList>
    </citation>
    <scope>NUCLEOTIDE SEQUENCE</scope>
    <source>
        <strain evidence="1">Babe19</strain>
    </source>
</reference>
<evidence type="ECO:0000313" key="2">
    <source>
        <dbReference type="Proteomes" id="UP001148629"/>
    </source>
</evidence>
<comment type="caution">
    <text evidence="1">The sequence shown here is derived from an EMBL/GenBank/DDBJ whole genome shotgun (WGS) entry which is preliminary data.</text>
</comment>
<sequence>MRFFKEGNFFLGLLFSGALSGVISSGSPEVLPSSAVPKETPLPCHVPFNAVGSQPGCPVDKAAPPSRVVTVTGTVPNDKGELPTTLVTWVSSNVVANPTEVDGQHTETTVPGLMDFLGRSPPASDDLPPPAEEGSPDKGASDEGGGQDDQEEDGQGEGQQDDNDNDSNDDGDLIIPPILPPPGGKPGGGGGNQPDDKNKDKDDEDSESDEDDEAEEEDEDESCVQTVSCTQKCMVMPQSEQAQTTTCEEDPDKIECETISVDECAPTSTVTGTTTTIATAQGGMCGYDTCNEEACDLSPGPELTATVPAGDEPPKITDFPKKARLTRRRPAVKHQHPSLTDDFQDPDQNHGAGNAGGPGTEAASSRMYSIKDITFPFTTGGGPSWGCTTVIVFSNRGVWTAHFWERANIFNNFEASLEFLHKGNPDASYPSLAEARAEYFGPDPESNEDAYFVNAVIFTPNAEAERNYVDREGRIIGPVERPSREGRPPTDPWWYPQVDRLIGEITRIVPEVSLGRILTYPVIPNMEEIVREPNTAEQGLIVWEYVPRHVHQTKDGKCALSRAIRITTPLGQVSGPFAWPWPPGKEPKTTGRKRAEGIGACPGNIDELLEAQGTQSMDEDFFDPNDYLSGGSADEKGNDEEEKKKVGKEAEERNKKEEEDKKKKEKDEEIEEEEKLGNPPKCKNLDLGYISNPGIVVGTDCEGYNPDERVTYTINQKRAIPTAFAA</sequence>
<dbReference type="EMBL" id="JANRMS010000323">
    <property type="protein sequence ID" value="KAJ3541936.1"/>
    <property type="molecule type" value="Genomic_DNA"/>
</dbReference>
<keyword evidence="2" id="KW-1185">Reference proteome</keyword>
<name>A0ACC1SKW2_9HYPO</name>
<accession>A0ACC1SKW2</accession>
<gene>
    <name evidence="1" type="ORF">NM208_g4364</name>
</gene>